<dbReference type="PANTHER" id="PTHR12892">
    <property type="entry name" value="FGF RECEPTOR ACTIVATING PROTEIN 1"/>
    <property type="match status" value="1"/>
</dbReference>
<evidence type="ECO:0000256" key="4">
    <source>
        <dbReference type="ARBA" id="ARBA00022692"/>
    </source>
</evidence>
<proteinExistence type="inferred from homology"/>
<evidence type="ECO:0000256" key="2">
    <source>
        <dbReference type="ARBA" id="ARBA00007414"/>
    </source>
</evidence>
<dbReference type="Proteomes" id="UP001163046">
    <property type="component" value="Unassembled WGS sequence"/>
</dbReference>
<keyword evidence="3" id="KW-0337">GPI-anchor biosynthesis</keyword>
<reference evidence="10" key="1">
    <citation type="submission" date="2023-01" db="EMBL/GenBank/DDBJ databases">
        <title>Genome assembly of the deep-sea coral Lophelia pertusa.</title>
        <authorList>
            <person name="Herrera S."/>
            <person name="Cordes E."/>
        </authorList>
    </citation>
    <scope>NUCLEOTIDE SEQUENCE</scope>
    <source>
        <strain evidence="10">USNM1676648</strain>
        <tissue evidence="10">Polyp</tissue>
    </source>
</reference>
<keyword evidence="7 8" id="KW-0472">Membrane</keyword>
<organism evidence="10 11">
    <name type="scientific">Desmophyllum pertusum</name>
    <dbReference type="NCBI Taxonomy" id="174260"/>
    <lineage>
        <taxon>Eukaryota</taxon>
        <taxon>Metazoa</taxon>
        <taxon>Cnidaria</taxon>
        <taxon>Anthozoa</taxon>
        <taxon>Hexacorallia</taxon>
        <taxon>Scleractinia</taxon>
        <taxon>Caryophylliina</taxon>
        <taxon>Caryophylliidae</taxon>
        <taxon>Desmophyllum</taxon>
    </lineage>
</organism>
<evidence type="ECO:0000256" key="7">
    <source>
        <dbReference type="ARBA" id="ARBA00023136"/>
    </source>
</evidence>
<evidence type="ECO:0000256" key="8">
    <source>
        <dbReference type="SAM" id="Phobius"/>
    </source>
</evidence>
<dbReference type="AlphaFoldDB" id="A0A9X0A4T6"/>
<evidence type="ECO:0000313" key="10">
    <source>
        <dbReference type="EMBL" id="KAJ7393050.1"/>
    </source>
</evidence>
<accession>A0A9X0A4T6</accession>
<dbReference type="GO" id="GO:0006506">
    <property type="term" value="P:GPI anchor biosynthetic process"/>
    <property type="evidence" value="ECO:0007669"/>
    <property type="project" value="UniProtKB-KW"/>
</dbReference>
<sequence length="176" mass="20035">MVSSNFQEPIISISSERFAVFICSLPLLSFASCVSIALVWHFDETTRTHCKVANYLPSISAAIGDHMPEKFIWRVGIALHCLPRILVLPYALQKHYKNTLAGRKYNLTTWWFGSLNLINSLLHLVENGALLTLTYISSTDNYDFHERIFHCIYGMRHILHASVLHFIPVDCNSANV</sequence>
<evidence type="ECO:0000256" key="3">
    <source>
        <dbReference type="ARBA" id="ARBA00022502"/>
    </source>
</evidence>
<keyword evidence="5 8" id="KW-1133">Transmembrane helix</keyword>
<name>A0A9X0A4T6_9CNID</name>
<dbReference type="OrthoDB" id="68581at2759"/>
<comment type="similarity">
    <text evidence="2">Belongs to the PGAP2 family.</text>
</comment>
<keyword evidence="6" id="KW-0333">Golgi apparatus</keyword>
<dbReference type="InterPro" id="IPR019402">
    <property type="entry name" value="CWH43_N"/>
</dbReference>
<feature type="transmembrane region" description="Helical" evidence="8">
    <location>
        <begin position="18"/>
        <end position="42"/>
    </location>
</feature>
<comment type="subcellular location">
    <subcellularLocation>
        <location evidence="1">Golgi apparatus membrane</location>
        <topology evidence="1">Multi-pass membrane protein</topology>
    </subcellularLocation>
</comment>
<keyword evidence="11" id="KW-1185">Reference proteome</keyword>
<feature type="domain" description="CWH43-like N-terminal" evidence="9">
    <location>
        <begin position="17"/>
        <end position="152"/>
    </location>
</feature>
<protein>
    <submittedName>
        <fullName evidence="10">Post-GPI attachment to protein factor 2</fullName>
    </submittedName>
</protein>
<dbReference type="GO" id="GO:0000139">
    <property type="term" value="C:Golgi membrane"/>
    <property type="evidence" value="ECO:0007669"/>
    <property type="project" value="UniProtKB-SubCell"/>
</dbReference>
<dbReference type="GO" id="GO:0005789">
    <property type="term" value="C:endoplasmic reticulum membrane"/>
    <property type="evidence" value="ECO:0007669"/>
    <property type="project" value="TreeGrafter"/>
</dbReference>
<keyword evidence="4 8" id="KW-0812">Transmembrane</keyword>
<evidence type="ECO:0000259" key="9">
    <source>
        <dbReference type="Pfam" id="PF10277"/>
    </source>
</evidence>
<evidence type="ECO:0000256" key="1">
    <source>
        <dbReference type="ARBA" id="ARBA00004653"/>
    </source>
</evidence>
<dbReference type="InterPro" id="IPR039545">
    <property type="entry name" value="PGAP2"/>
</dbReference>
<evidence type="ECO:0000256" key="6">
    <source>
        <dbReference type="ARBA" id="ARBA00023034"/>
    </source>
</evidence>
<evidence type="ECO:0000313" key="11">
    <source>
        <dbReference type="Proteomes" id="UP001163046"/>
    </source>
</evidence>
<dbReference type="Pfam" id="PF10277">
    <property type="entry name" value="Frag1"/>
    <property type="match status" value="1"/>
</dbReference>
<gene>
    <name evidence="10" type="primary">PGAP2_1</name>
    <name evidence="10" type="ORF">OS493_008346</name>
</gene>
<dbReference type="PANTHER" id="PTHR12892:SF11">
    <property type="entry name" value="POST-GPI ATTACHMENT TO PROTEINS FACTOR 2"/>
    <property type="match status" value="1"/>
</dbReference>
<dbReference type="EMBL" id="MU825399">
    <property type="protein sequence ID" value="KAJ7393050.1"/>
    <property type="molecule type" value="Genomic_DNA"/>
</dbReference>
<comment type="caution">
    <text evidence="10">The sequence shown here is derived from an EMBL/GenBank/DDBJ whole genome shotgun (WGS) entry which is preliminary data.</text>
</comment>
<evidence type="ECO:0000256" key="5">
    <source>
        <dbReference type="ARBA" id="ARBA00022989"/>
    </source>
</evidence>